<organism evidence="2 3">
    <name type="scientific">Alcanivorax sediminis</name>
    <dbReference type="NCBI Taxonomy" id="2663008"/>
    <lineage>
        <taxon>Bacteria</taxon>
        <taxon>Pseudomonadati</taxon>
        <taxon>Pseudomonadota</taxon>
        <taxon>Gammaproteobacteria</taxon>
        <taxon>Oceanospirillales</taxon>
        <taxon>Alcanivoracaceae</taxon>
        <taxon>Alcanivorax</taxon>
    </lineage>
</organism>
<accession>A0A6N7M1X0</accession>
<reference evidence="2 3" key="1">
    <citation type="submission" date="2019-10" db="EMBL/GenBank/DDBJ databases">
        <title>Alcanivorax sp.PA15-N-34 draft genome sequence.</title>
        <authorList>
            <person name="Liao X."/>
            <person name="Shao Z."/>
        </authorList>
    </citation>
    <scope>NUCLEOTIDE SEQUENCE [LARGE SCALE GENOMIC DNA]</scope>
    <source>
        <strain evidence="2 3">PA15-N-34</strain>
    </source>
</reference>
<evidence type="ECO:0000313" key="2">
    <source>
        <dbReference type="EMBL" id="MQX54471.1"/>
    </source>
</evidence>
<comment type="caution">
    <text evidence="2">The sequence shown here is derived from an EMBL/GenBank/DDBJ whole genome shotgun (WGS) entry which is preliminary data.</text>
</comment>
<feature type="region of interest" description="Disordered" evidence="1">
    <location>
        <begin position="227"/>
        <end position="266"/>
    </location>
</feature>
<dbReference type="EMBL" id="WIRE01000002">
    <property type="protein sequence ID" value="MQX54471.1"/>
    <property type="molecule type" value="Genomic_DNA"/>
</dbReference>
<sequence>MSRVAHLHSDSPTKDIARLPQAIEKVRSRHVALCVDYLSDMLDGADDALYALIEKATDSERDGYFEAMRALRVQRQDIMTGFRQSLESLFQNLASPSRLSSPSTHVAVDLDSLTLVNEDEVETSVALDNMARRARNGCDEQLRVLNHRLQFLLKNDTELGEKNSPLEPRQLVTAFSDVLGKLALDIKARLVVLKLFEREVMAETGFLVSEANAVLIKAGVLPDMKTAPIAPVRRPGSRSLSRSSASPVTGPASPAATPHPAQSEGNDQMFGLLQELLVTMRGLQGGSGEAPSAGQNDTPMAVMHNGVPHMNGAPIANPVGVRPVSSDDLLAVLNRLQRVEQSLNPAEEQTGSLKSDLSDLLDSEHGQAIHALDQGDDDVINLVTMLFDFILDDEGLASEIKALIGRLQIPLLKVAITDKSFFSNESHDARLLLNTLARAGGQWDPQQGIQDELYQRINQAVHRIIDDFEEDASLFHRLLLEFEEYLAGQSSRSDRVEQRVREAEEGKVRAQQARQAVTTALDERVAGRRLPETVVQLLRQGWSEVMYLTWLKDGAESLAWQKRLKVVDAVVWSALEHSSQGALEKLKLLSPKLLNSVQSGLAQIHYDENESGELLRGLAEVHQQLLKGLETARVEVAPQQEAPNVAEQDPELPEDHYLVRKAAQMSAGQWVELLDGDESRRAKLAANIRSGVKLVFTNRRGIKVVEFSAYSLAVALHKGTVKLIEEGALFDRALEAVIGDLRRMQAGSP</sequence>
<feature type="compositionally biased region" description="Low complexity" evidence="1">
    <location>
        <begin position="233"/>
        <end position="246"/>
    </location>
</feature>
<evidence type="ECO:0000313" key="3">
    <source>
        <dbReference type="Proteomes" id="UP000469421"/>
    </source>
</evidence>
<dbReference type="RefSeq" id="WP_153502053.1">
    <property type="nucleotide sequence ID" value="NZ_WIRE01000002.1"/>
</dbReference>
<dbReference type="InterPro" id="IPR012434">
    <property type="entry name" value="DUF1631"/>
</dbReference>
<dbReference type="Proteomes" id="UP000469421">
    <property type="component" value="Unassembled WGS sequence"/>
</dbReference>
<evidence type="ECO:0000256" key="1">
    <source>
        <dbReference type="SAM" id="MobiDB-lite"/>
    </source>
</evidence>
<gene>
    <name evidence="2" type="ORF">GFN93_14550</name>
</gene>
<name>A0A6N7M1X0_9GAMM</name>
<proteinExistence type="predicted"/>
<dbReference type="Pfam" id="PF07793">
    <property type="entry name" value="DUF1631"/>
    <property type="match status" value="1"/>
</dbReference>
<protein>
    <submittedName>
        <fullName evidence="2">DUF1631 family protein</fullName>
    </submittedName>
</protein>
<dbReference type="AlphaFoldDB" id="A0A6N7M1X0"/>
<keyword evidence="3" id="KW-1185">Reference proteome</keyword>